<gene>
    <name evidence="3" type="ORF">ACFFMS_12490</name>
</gene>
<feature type="region of interest" description="Disordered" evidence="1">
    <location>
        <begin position="328"/>
        <end position="424"/>
    </location>
</feature>
<feature type="compositionally biased region" description="Basic and acidic residues" evidence="1">
    <location>
        <begin position="342"/>
        <end position="384"/>
    </location>
</feature>
<dbReference type="SMART" id="SM00894">
    <property type="entry name" value="Excalibur"/>
    <property type="match status" value="1"/>
</dbReference>
<keyword evidence="4" id="KW-1185">Reference proteome</keyword>
<sequence length="468" mass="53857">MSKWFGNKPTALQKLIKTKYEKLLIHAEHNILGSDEIILKVIEAEFDKKSGKEIDGLLALTDDRFLFISKNEHHTFNYTNINDMKIKTDGKDKKEWELTLFVSRTSHIFDDIKKSEDSQEFFDILEEKLANPNARVLTTVTHNFNYFLHAERLNELKNNNVKITPFLMERDNIGFSDNGTRLLKEEHPDSLLIVEGHYREKDKKGNFIVVDKLVHLYEYNNETRIAEKIIAWPFSFFSGMMVDHFAIKTEIVGEEGTLVLNRSGKQFLSFLSNEGIIFKIKERKWYKKILGFRSGKWWKSSIASFGYIIILISLGNIIFAEDSGSTNVSKSNTQAANAEVQEETKETESKKLADEKQKQEEAARLAEEQRKQQEAARLAEEQQKQQEAARLAEEQQKQQEADRLAEEQRKQQEAARLAEEQQKQAAATNVYYKNCTEVRNAGAAPIHQGEPGYASHLDRDGDGIACDR</sequence>
<evidence type="ECO:0000313" key="4">
    <source>
        <dbReference type="Proteomes" id="UP001589609"/>
    </source>
</evidence>
<feature type="compositionally biased region" description="Basic and acidic residues" evidence="1">
    <location>
        <begin position="456"/>
        <end position="468"/>
    </location>
</feature>
<name>A0ABV5WF55_9BACI</name>
<dbReference type="Proteomes" id="UP001589609">
    <property type="component" value="Unassembled WGS sequence"/>
</dbReference>
<proteinExistence type="predicted"/>
<protein>
    <submittedName>
        <fullName evidence="3">Excalibur calcium-binding domain-containing protein</fullName>
    </submittedName>
</protein>
<evidence type="ECO:0000256" key="1">
    <source>
        <dbReference type="SAM" id="MobiDB-lite"/>
    </source>
</evidence>
<comment type="caution">
    <text evidence="3">The sequence shown here is derived from an EMBL/GenBank/DDBJ whole genome shotgun (WGS) entry which is preliminary data.</text>
</comment>
<evidence type="ECO:0000259" key="2">
    <source>
        <dbReference type="SMART" id="SM00894"/>
    </source>
</evidence>
<feature type="compositionally biased region" description="Basic and acidic residues" evidence="1">
    <location>
        <begin position="390"/>
        <end position="422"/>
    </location>
</feature>
<dbReference type="RefSeq" id="WP_379949556.1">
    <property type="nucleotide sequence ID" value="NZ_JBHMAF010000066.1"/>
</dbReference>
<organism evidence="3 4">
    <name type="scientific">Ectobacillus funiculus</name>
    <dbReference type="NCBI Taxonomy" id="137993"/>
    <lineage>
        <taxon>Bacteria</taxon>
        <taxon>Bacillati</taxon>
        <taxon>Bacillota</taxon>
        <taxon>Bacilli</taxon>
        <taxon>Bacillales</taxon>
        <taxon>Bacillaceae</taxon>
        <taxon>Ectobacillus</taxon>
    </lineage>
</organism>
<dbReference type="InterPro" id="IPR008613">
    <property type="entry name" value="Excalibur_Ca-bd_domain"/>
</dbReference>
<evidence type="ECO:0000313" key="3">
    <source>
        <dbReference type="EMBL" id="MFB9759259.1"/>
    </source>
</evidence>
<dbReference type="Pfam" id="PF05901">
    <property type="entry name" value="Excalibur"/>
    <property type="match status" value="1"/>
</dbReference>
<reference evidence="3 4" key="1">
    <citation type="submission" date="2024-09" db="EMBL/GenBank/DDBJ databases">
        <authorList>
            <person name="Sun Q."/>
            <person name="Mori K."/>
        </authorList>
    </citation>
    <scope>NUCLEOTIDE SEQUENCE [LARGE SCALE GENOMIC DNA]</scope>
    <source>
        <strain evidence="3 4">JCM 11201</strain>
    </source>
</reference>
<feature type="region of interest" description="Disordered" evidence="1">
    <location>
        <begin position="443"/>
        <end position="468"/>
    </location>
</feature>
<dbReference type="EMBL" id="JBHMAF010000066">
    <property type="protein sequence ID" value="MFB9759259.1"/>
    <property type="molecule type" value="Genomic_DNA"/>
</dbReference>
<accession>A0ABV5WF55</accession>
<feature type="domain" description="Excalibur calcium-binding" evidence="2">
    <location>
        <begin position="431"/>
        <end position="467"/>
    </location>
</feature>